<proteinExistence type="predicted"/>
<sequence>MTASKQTYRLRDVFTPGGLPSVTYVGREHLDLEGKISRARAKGYAFNVVTGPTKSGKSVLCHKVLDDSPLIVIEGGQVKSEDQFWQQIAYKLNLASAASKGRADTTSITTTGEVSGGIPGILGGKGSGSLSDAAQDSSSLTYTNVPIIASLDKMINEEISLLVDDFHYLDHSVQKSVIQALKGAVFKGLTVFLLAVPHRAFDPITVENEVEGRFKHIEIPEWSIDDLVLIPQRGFAALGVAVDDKSIKEICDEAFGNPLLVQESCSEFCLQNGVEKTETENPPKKLDRKKLYLAFGEIAESKGFPKYQKLKKGPNPKKERLGRNLKGGASDDIYSVIMSAVASLGPKASTSYIEIRGAIKELLADGEPTPQKNEITSALAHMSKIAKDKIQGEPPLEWVRGEDSLVITDPFLLFYMKWAIRNKGALEVVPDMLL</sequence>
<reference evidence="1 2" key="1">
    <citation type="submission" date="2021-02" db="EMBL/GenBank/DDBJ databases">
        <title>Brevundimonas sp. CS1 genome sequence.</title>
        <authorList>
            <person name="Lee K."/>
            <person name="Choi Y.-J."/>
            <person name="Son H.-R."/>
        </authorList>
    </citation>
    <scope>NUCLEOTIDE SEQUENCE [LARGE SCALE GENOMIC DNA]</scope>
    <source>
        <strain evidence="1 2">CS1</strain>
    </source>
</reference>
<dbReference type="EMBL" id="CP070968">
    <property type="protein sequence ID" value="QSF54208.1"/>
    <property type="molecule type" value="Genomic_DNA"/>
</dbReference>
<dbReference type="SUPFAM" id="SSF52540">
    <property type="entry name" value="P-loop containing nucleoside triphosphate hydrolases"/>
    <property type="match status" value="1"/>
</dbReference>
<keyword evidence="2" id="KW-1185">Reference proteome</keyword>
<evidence type="ECO:0000313" key="1">
    <source>
        <dbReference type="EMBL" id="QSF54208.1"/>
    </source>
</evidence>
<dbReference type="Proteomes" id="UP000662957">
    <property type="component" value="Chromosome"/>
</dbReference>
<protein>
    <recommendedName>
        <fullName evidence="3">ATP-binding protein</fullName>
    </recommendedName>
</protein>
<dbReference type="RefSeq" id="WP_205681745.1">
    <property type="nucleotide sequence ID" value="NZ_CP070968.1"/>
</dbReference>
<dbReference type="InterPro" id="IPR027417">
    <property type="entry name" value="P-loop_NTPase"/>
</dbReference>
<organism evidence="1 2">
    <name type="scientific">Brevundimonas fontaquae</name>
    <dbReference type="NCBI Taxonomy" id="2813778"/>
    <lineage>
        <taxon>Bacteria</taxon>
        <taxon>Pseudomonadati</taxon>
        <taxon>Pseudomonadota</taxon>
        <taxon>Alphaproteobacteria</taxon>
        <taxon>Caulobacterales</taxon>
        <taxon>Caulobacteraceae</taxon>
        <taxon>Brevundimonas</taxon>
    </lineage>
</organism>
<name>A0ABX7LUI7_9CAUL</name>
<accession>A0ABX7LUI7</accession>
<gene>
    <name evidence="1" type="ORF">JX001_15915</name>
</gene>
<evidence type="ECO:0008006" key="3">
    <source>
        <dbReference type="Google" id="ProtNLM"/>
    </source>
</evidence>
<evidence type="ECO:0000313" key="2">
    <source>
        <dbReference type="Proteomes" id="UP000662957"/>
    </source>
</evidence>